<comment type="caution">
    <text evidence="2">The sequence shown here is derived from an EMBL/GenBank/DDBJ whole genome shotgun (WGS) entry which is preliminary data.</text>
</comment>
<feature type="compositionally biased region" description="Polar residues" evidence="1">
    <location>
        <begin position="301"/>
        <end position="316"/>
    </location>
</feature>
<dbReference type="OrthoDB" id="5072283at2759"/>
<feature type="compositionally biased region" description="Basic and acidic residues" evidence="1">
    <location>
        <begin position="46"/>
        <end position="72"/>
    </location>
</feature>
<evidence type="ECO:0000313" key="2">
    <source>
        <dbReference type="EMBL" id="KAJ4256105.1"/>
    </source>
</evidence>
<feature type="compositionally biased region" description="Polar residues" evidence="1">
    <location>
        <begin position="176"/>
        <end position="186"/>
    </location>
</feature>
<feature type="compositionally biased region" description="Polar residues" evidence="1">
    <location>
        <begin position="204"/>
        <end position="213"/>
    </location>
</feature>
<evidence type="ECO:0000256" key="1">
    <source>
        <dbReference type="SAM" id="MobiDB-lite"/>
    </source>
</evidence>
<feature type="region of interest" description="Disordered" evidence="1">
    <location>
        <begin position="301"/>
        <end position="330"/>
    </location>
</feature>
<accession>A0A9W8RVI4</accession>
<dbReference type="EMBL" id="JAOQAZ010000019">
    <property type="protein sequence ID" value="KAJ4256105.1"/>
    <property type="molecule type" value="Genomic_DNA"/>
</dbReference>
<organism evidence="2 3">
    <name type="scientific">Fusarium torreyae</name>
    <dbReference type="NCBI Taxonomy" id="1237075"/>
    <lineage>
        <taxon>Eukaryota</taxon>
        <taxon>Fungi</taxon>
        <taxon>Dikarya</taxon>
        <taxon>Ascomycota</taxon>
        <taxon>Pezizomycotina</taxon>
        <taxon>Sordariomycetes</taxon>
        <taxon>Hypocreomycetidae</taxon>
        <taxon>Hypocreales</taxon>
        <taxon>Nectriaceae</taxon>
        <taxon>Fusarium</taxon>
    </lineage>
</organism>
<feature type="compositionally biased region" description="Polar residues" evidence="1">
    <location>
        <begin position="155"/>
        <end position="169"/>
    </location>
</feature>
<name>A0A9W8RVI4_9HYPO</name>
<feature type="region of interest" description="Disordered" evidence="1">
    <location>
        <begin position="1"/>
        <end position="72"/>
    </location>
</feature>
<dbReference type="Proteomes" id="UP001152049">
    <property type="component" value="Unassembled WGS sequence"/>
</dbReference>
<keyword evidence="3" id="KW-1185">Reference proteome</keyword>
<protein>
    <submittedName>
        <fullName evidence="2">Uncharacterized protein</fullName>
    </submittedName>
</protein>
<feature type="compositionally biased region" description="Low complexity" evidence="1">
    <location>
        <begin position="191"/>
        <end position="203"/>
    </location>
</feature>
<feature type="region of interest" description="Disordered" evidence="1">
    <location>
        <begin position="152"/>
        <end position="213"/>
    </location>
</feature>
<feature type="compositionally biased region" description="Basic and acidic residues" evidence="1">
    <location>
        <begin position="319"/>
        <end position="330"/>
    </location>
</feature>
<evidence type="ECO:0000313" key="3">
    <source>
        <dbReference type="Proteomes" id="UP001152049"/>
    </source>
</evidence>
<feature type="compositionally biased region" description="Polar residues" evidence="1">
    <location>
        <begin position="1"/>
        <end position="27"/>
    </location>
</feature>
<proteinExistence type="predicted"/>
<sequence length="330" mass="37164">MSESHQSAEAKTSSPGEASSAPGNNLVQIILTPPTPMTPTANINRSGEDTHKEVHRLPDVSEEKEVVDTKDYSEEKQVYVGNEARDEKEVHIPSAEKEVYDHGVDKEVYKHLEGHDEKQVYHPNDPKLQGYYAPPPEKEVYIAAEHDKPEKEFYNPNQSAQSLPAQTTEDGAYNSMALQMYNSNLNERQDSVSTQSTETETQSNPGKTKSSYYQRRLDKFNQAVDKKKKAWTTFTNESNTAMVNKYNQVEKNMTDRRMAFENGTTAKLKQIDKSLGSTYDRAEKGMSSRVTSFKQSMVNARSQSMNSVKTLGSKCSISGKEDKKEDKPVQ</sequence>
<reference evidence="2" key="1">
    <citation type="submission" date="2022-09" db="EMBL/GenBank/DDBJ databases">
        <title>Fusarium specimens isolated from Avocado Roots.</title>
        <authorList>
            <person name="Stajich J."/>
            <person name="Roper C."/>
            <person name="Heimlech-Rivalta G."/>
        </authorList>
    </citation>
    <scope>NUCLEOTIDE SEQUENCE</scope>
    <source>
        <strain evidence="2">CF00136</strain>
    </source>
</reference>
<gene>
    <name evidence="2" type="ORF">NW762_009181</name>
</gene>
<dbReference type="AlphaFoldDB" id="A0A9W8RVI4"/>